<dbReference type="OrthoDB" id="5296275at2"/>
<comment type="similarity">
    <text evidence="1">Belongs to the UPF0751 family.</text>
</comment>
<feature type="coiled-coil region" evidence="2">
    <location>
        <begin position="215"/>
        <end position="249"/>
    </location>
</feature>
<evidence type="ECO:0000313" key="3">
    <source>
        <dbReference type="EMBL" id="PND40173.1"/>
    </source>
</evidence>
<accession>A0A2N8L396</accession>
<comment type="caution">
    <text evidence="3">The sequence shown here is derived from an EMBL/GenBank/DDBJ whole genome shotgun (WGS) entry which is preliminary data.</text>
</comment>
<organism evidence="3 4">
    <name type="scientific">Kinneretia aquatilis</name>
    <dbReference type="NCBI Taxonomy" id="2070761"/>
    <lineage>
        <taxon>Bacteria</taxon>
        <taxon>Pseudomonadati</taxon>
        <taxon>Pseudomonadota</taxon>
        <taxon>Betaproteobacteria</taxon>
        <taxon>Burkholderiales</taxon>
        <taxon>Sphaerotilaceae</taxon>
        <taxon>Roseateles</taxon>
    </lineage>
</organism>
<proteinExistence type="inferred from homology"/>
<dbReference type="InterPro" id="IPR016772">
    <property type="entry name" value="UCP020408"/>
</dbReference>
<dbReference type="AlphaFoldDB" id="A0A2N8L396"/>
<evidence type="ECO:0000256" key="2">
    <source>
        <dbReference type="SAM" id="Coils"/>
    </source>
</evidence>
<name>A0A2N8L396_9BURK</name>
<protein>
    <submittedName>
        <fullName evidence="3">DUF2325 domain-containing protein</fullName>
    </submittedName>
</protein>
<feature type="coiled-coil region" evidence="2">
    <location>
        <begin position="288"/>
        <end position="336"/>
    </location>
</feature>
<keyword evidence="4" id="KW-1185">Reference proteome</keyword>
<evidence type="ECO:0000256" key="1">
    <source>
        <dbReference type="ARBA" id="ARBA00007189"/>
    </source>
</evidence>
<dbReference type="RefSeq" id="WP_102766307.1">
    <property type="nucleotide sequence ID" value="NZ_POSP01000001.1"/>
</dbReference>
<dbReference type="Proteomes" id="UP000235916">
    <property type="component" value="Unassembled WGS sequence"/>
</dbReference>
<keyword evidence="2" id="KW-0175">Coiled coil</keyword>
<dbReference type="Pfam" id="PF10087">
    <property type="entry name" value="DUF2325"/>
    <property type="match status" value="1"/>
</dbReference>
<sequence>MSLAYIAYLAYKETRMCDSPNVFTALIEGEAQTGSAAPALLGGLARKPALPKEPAAAEHRLGSRRRRLWELPSQALCPVIGVCLPMPLLRRRLGRLPGINPRANDYELHCLAIDACGQRSDVAELLQRELDQRFIRTLRLAATCKTTLALAAWWAAAAQGQPLREGEPPLDVAACFWATLTHARCEHSLQEQVLRDIHMLQHQVGAANRADLGRLEALADENAVLAAELARVQQRSQRVLQERAAAQERQAAELVQLRAQLLGRDNLLASLRDDMQALEAAAPGLRHRQEQAEQIRHQLSRIQDLERALLRARQDAALAEQRQRESQAELQRLQTLAPAEPVANAAPEPASSPDLGERAVLCVGGRPSVVPIYRQLIEGTGGRFLHHDGGEEDAVAKLDASLAAADLVICQTGCISHDAYWRVKDHCKRHGKRCVYVESPSASSLRRALGALEAGSSAAAADDAT</sequence>
<reference evidence="3 4" key="1">
    <citation type="submission" date="2018-01" db="EMBL/GenBank/DDBJ databases">
        <title>Draft genome sequence of Paucibacter aquatile CR182 isolated from freshwater of the Nakdong River.</title>
        <authorList>
            <person name="Choi A."/>
            <person name="Chung E.J."/>
        </authorList>
    </citation>
    <scope>NUCLEOTIDE SEQUENCE [LARGE SCALE GENOMIC DNA]</scope>
    <source>
        <strain evidence="3 4">CR182</strain>
    </source>
</reference>
<evidence type="ECO:0000313" key="4">
    <source>
        <dbReference type="Proteomes" id="UP000235916"/>
    </source>
</evidence>
<dbReference type="EMBL" id="POSP01000001">
    <property type="protein sequence ID" value="PND40173.1"/>
    <property type="molecule type" value="Genomic_DNA"/>
</dbReference>
<gene>
    <name evidence="3" type="ORF">C1O66_01970</name>
</gene>